<dbReference type="RefSeq" id="YP_010755741.1">
    <property type="nucleotide sequence ID" value="NC_073473.1"/>
</dbReference>
<dbReference type="InterPro" id="IPR029063">
    <property type="entry name" value="SAM-dependent_MTases_sf"/>
</dbReference>
<accession>A0A7T0Q5A1</accession>
<dbReference type="Pfam" id="PF13649">
    <property type="entry name" value="Methyltransf_25"/>
    <property type="match status" value="1"/>
</dbReference>
<dbReference type="InterPro" id="IPR041698">
    <property type="entry name" value="Methyltransf_25"/>
</dbReference>
<dbReference type="KEGG" id="vg:80020411"/>
<dbReference type="Gene3D" id="3.40.50.150">
    <property type="entry name" value="Vaccinia Virus protein VP39"/>
    <property type="match status" value="1"/>
</dbReference>
<dbReference type="GeneID" id="80020411"/>
<dbReference type="CDD" id="cd02440">
    <property type="entry name" value="AdoMet_MTases"/>
    <property type="match status" value="1"/>
</dbReference>
<dbReference type="GO" id="GO:0032259">
    <property type="term" value="P:methylation"/>
    <property type="evidence" value="ECO:0007669"/>
    <property type="project" value="UniProtKB-KW"/>
</dbReference>
<gene>
    <name evidence="2" type="primary">125</name>
    <name evidence="2" type="ORF">SEA_TURKISHDELIGHT_125</name>
</gene>
<dbReference type="SUPFAM" id="SSF53335">
    <property type="entry name" value="S-adenosyl-L-methionine-dependent methyltransferases"/>
    <property type="match status" value="1"/>
</dbReference>
<dbReference type="Proteomes" id="UP000595090">
    <property type="component" value="Segment"/>
</dbReference>
<evidence type="ECO:0000259" key="1">
    <source>
        <dbReference type="Pfam" id="PF13649"/>
    </source>
</evidence>
<feature type="domain" description="Methyltransferase" evidence="1">
    <location>
        <begin position="72"/>
        <end position="168"/>
    </location>
</feature>
<protein>
    <submittedName>
        <fullName evidence="2">Methyltransferase</fullName>
    </submittedName>
</protein>
<keyword evidence="3" id="KW-1185">Reference proteome</keyword>
<sequence>MPNTPASTADHDAAAAPAGDIAERFTTGGWAFTPEVANVFPEHVRASVPFYDAIQDLVAEASDWLLPDGGLVADLGAATGITVHRIAGRHPDRRLRAVLYDSEATMLDRAAEALAGLSNTAVEYVHADLQNDPLKHTGADLTLALFTLQFLPLTDRVQALRQARQAASSTGALIVAEKVRPPDSRWAEIAADASHDWKAAHGITDSAIRAKARALRGVLQPYPEVALVQAVYDGGWCCPEVLFRWHSWLVLGAFATSTGL</sequence>
<keyword evidence="2" id="KW-0808">Transferase</keyword>
<evidence type="ECO:0000313" key="3">
    <source>
        <dbReference type="Proteomes" id="UP000595090"/>
    </source>
</evidence>
<organism evidence="2 3">
    <name type="scientific">Streptomyces phage TurkishDelight</name>
    <dbReference type="NCBI Taxonomy" id="2793708"/>
    <lineage>
        <taxon>Viruses</taxon>
        <taxon>Duplodnaviria</taxon>
        <taxon>Heunggongvirae</taxon>
        <taxon>Uroviricota</taxon>
        <taxon>Caudoviricetes</taxon>
        <taxon>Dolmabahcevirus</taxon>
        <taxon>Dolmabahcevirus turkishdelight</taxon>
    </lineage>
</organism>
<dbReference type="EMBL" id="MW291017">
    <property type="protein sequence ID" value="QPL14154.1"/>
    <property type="molecule type" value="Genomic_DNA"/>
</dbReference>
<evidence type="ECO:0000313" key="2">
    <source>
        <dbReference type="EMBL" id="QPL14154.1"/>
    </source>
</evidence>
<proteinExistence type="predicted"/>
<dbReference type="GO" id="GO:0008168">
    <property type="term" value="F:methyltransferase activity"/>
    <property type="evidence" value="ECO:0007669"/>
    <property type="project" value="UniProtKB-KW"/>
</dbReference>
<name>A0A7T0Q5A1_9CAUD</name>
<reference evidence="2 3" key="1">
    <citation type="submission" date="2020-11" db="EMBL/GenBank/DDBJ databases">
        <authorList>
            <person name="Asamoah-Frimpong E.A."/>
            <person name="Attaran A."/>
            <person name="Berhane B."/>
            <person name="Boone B.K."/>
            <person name="Cesta G."/>
            <person name="Chorbajian C."/>
            <person name="Cowan J.T."/>
            <person name="Datu D.V."/>
            <person name="Der L."/>
            <person name="Egbunine A.O."/>
            <person name="Giampietro H."/>
            <person name="Gunnison R.P."/>
            <person name="Joseph M.A."/>
            <person name="Kiewe T."/>
            <person name="Oboh E.C."/>
            <person name="O'Neill K."/>
            <person name="Oxlaj J.A."/>
            <person name="Patel A.K."/>
            <person name="Saqaf K."/>
            <person name="Vuong K."/>
            <person name="Walker C."/>
            <person name="Wikina T."/>
            <person name="Yan T."/>
            <person name="Avazpour P."/>
            <person name="Kim F.M."/>
            <person name="Mason K.J."/>
            <person name="Nguyen D.A."/>
            <person name="Pettit S.M."/>
            <person name="Zhou O.J."/>
            <person name="Brissett D.L."/>
            <person name="Gualtieri C."/>
            <person name="Hufford T.M."/>
            <person name="Ko J.M."/>
            <person name="Novak J.K."/>
            <person name="Smith Z.M."/>
            <person name="Erill I."/>
            <person name="Caruso S.M."/>
            <person name="Garlena R.A."/>
            <person name="Russell D.A."/>
            <person name="Pope W.H."/>
            <person name="Jacobs-Sera D."/>
            <person name="Hatfull G.F."/>
        </authorList>
    </citation>
    <scope>NUCLEOTIDE SEQUENCE [LARGE SCALE GENOMIC DNA]</scope>
</reference>
<keyword evidence="2" id="KW-0489">Methyltransferase</keyword>